<feature type="transmembrane region" description="Helical" evidence="2">
    <location>
        <begin position="52"/>
        <end position="75"/>
    </location>
</feature>
<feature type="domain" description="DUF5643" evidence="4">
    <location>
        <begin position="236"/>
        <end position="342"/>
    </location>
</feature>
<dbReference type="Gene3D" id="2.60.40.1630">
    <property type="entry name" value="bacillus anthracis domain"/>
    <property type="match status" value="1"/>
</dbReference>
<accession>A0ABY9TA08</accession>
<dbReference type="Pfam" id="PF18705">
    <property type="entry name" value="DUF5643"/>
    <property type="match status" value="1"/>
</dbReference>
<dbReference type="EMBL" id="CP134050">
    <property type="protein sequence ID" value="WNC16942.1"/>
    <property type="molecule type" value="Genomic_DNA"/>
</dbReference>
<dbReference type="InterPro" id="IPR040680">
    <property type="entry name" value="DUF5643"/>
</dbReference>
<dbReference type="RefSeq" id="WP_310772122.1">
    <property type="nucleotide sequence ID" value="NZ_CP134050.1"/>
</dbReference>
<feature type="domain" description="DUF4179" evidence="3">
    <location>
        <begin position="53"/>
        <end position="144"/>
    </location>
</feature>
<reference evidence="5 6" key="1">
    <citation type="submission" date="2023-09" db="EMBL/GenBank/DDBJ databases">
        <title>Complete Genome and Methylome dissection of Bacillus brevis NEB573 original source of BbsI restriction endonuclease.</title>
        <authorList>
            <person name="Fomenkov A."/>
            <person name="Roberts R.D."/>
        </authorList>
    </citation>
    <scope>NUCLEOTIDE SEQUENCE [LARGE SCALE GENOMIC DNA]</scope>
    <source>
        <strain evidence="5 6">NEB573</strain>
    </source>
</reference>
<proteinExistence type="predicted"/>
<dbReference type="InterPro" id="IPR025436">
    <property type="entry name" value="DUF4179"/>
</dbReference>
<evidence type="ECO:0000256" key="2">
    <source>
        <dbReference type="SAM" id="Phobius"/>
    </source>
</evidence>
<evidence type="ECO:0000313" key="5">
    <source>
        <dbReference type="EMBL" id="WNC16942.1"/>
    </source>
</evidence>
<evidence type="ECO:0000313" key="6">
    <source>
        <dbReference type="Proteomes" id="UP001256827"/>
    </source>
</evidence>
<evidence type="ECO:0000259" key="3">
    <source>
        <dbReference type="Pfam" id="PF13786"/>
    </source>
</evidence>
<evidence type="ECO:0000259" key="4">
    <source>
        <dbReference type="Pfam" id="PF18705"/>
    </source>
</evidence>
<keyword evidence="2" id="KW-0472">Membrane</keyword>
<keyword evidence="6" id="KW-1185">Reference proteome</keyword>
<protein>
    <submittedName>
        <fullName evidence="5">DUF4179 domain-containing protein</fullName>
    </submittedName>
</protein>
<dbReference type="Proteomes" id="UP001256827">
    <property type="component" value="Chromosome"/>
</dbReference>
<name>A0ABY9TA08_BREBE</name>
<sequence>MKEGQLQNPLEEALHEEKERLATVSVPDDIDLYIRSGIQQAKQRQFHRRRMAWVRWGSGIAACLAFVGLLCSIRLSPAIAAYVSHLPGMEKLVELISDDRGLQLAAEHDLVQPIGAVAAHGDVSFSVDQVLMDQKRMLMFYTIRHKQDGHRVELEKVSFYTVDGAEWQAGYSWSGSSQREASIEQNRLDIFLNDETEIPDSLTAKVTLSVDGIQLDTPFAVTFPINKTKFGSLKEIVYPVGQGVTVDGQRFTVSKIVVYPTQTEVTIQFDPANTKHVFGFDRLRLVDEKGRTYQFWGNGIPSRPDGEHGVVYNLESCYFADPQRLFLKADGIRALDKDKLDVQIDAAKGTLSKAPDSRLKLVAIRQNSDAVGMDFSLEVEKQDEKRFISLTSELTDDRGNSYQNVSGSSHSGDSQDDVSPVQYYGELFKRTTDKGTPGQYSFTLNDYPTRLSAGFTVPIK</sequence>
<evidence type="ECO:0000256" key="1">
    <source>
        <dbReference type="SAM" id="MobiDB-lite"/>
    </source>
</evidence>
<organism evidence="5 6">
    <name type="scientific">Brevibacillus brevis</name>
    <name type="common">Bacillus brevis</name>
    <dbReference type="NCBI Taxonomy" id="1393"/>
    <lineage>
        <taxon>Bacteria</taxon>
        <taxon>Bacillati</taxon>
        <taxon>Bacillota</taxon>
        <taxon>Bacilli</taxon>
        <taxon>Bacillales</taxon>
        <taxon>Paenibacillaceae</taxon>
        <taxon>Brevibacillus</taxon>
    </lineage>
</organism>
<gene>
    <name evidence="5" type="ORF">RGB73_11735</name>
</gene>
<keyword evidence="2" id="KW-1133">Transmembrane helix</keyword>
<feature type="region of interest" description="Disordered" evidence="1">
    <location>
        <begin position="398"/>
        <end position="418"/>
    </location>
</feature>
<dbReference type="Pfam" id="PF13786">
    <property type="entry name" value="DUF4179"/>
    <property type="match status" value="1"/>
</dbReference>
<keyword evidence="2" id="KW-0812">Transmembrane</keyword>